<dbReference type="Proteomes" id="UP000501690">
    <property type="component" value="Linkage Group LG9"/>
</dbReference>
<organism evidence="2 3">
    <name type="scientific">Vigna unguiculata</name>
    <name type="common">Cowpea</name>
    <dbReference type="NCBI Taxonomy" id="3917"/>
    <lineage>
        <taxon>Eukaryota</taxon>
        <taxon>Viridiplantae</taxon>
        <taxon>Streptophyta</taxon>
        <taxon>Embryophyta</taxon>
        <taxon>Tracheophyta</taxon>
        <taxon>Spermatophyta</taxon>
        <taxon>Magnoliopsida</taxon>
        <taxon>eudicotyledons</taxon>
        <taxon>Gunneridae</taxon>
        <taxon>Pentapetalae</taxon>
        <taxon>rosids</taxon>
        <taxon>fabids</taxon>
        <taxon>Fabales</taxon>
        <taxon>Fabaceae</taxon>
        <taxon>Papilionoideae</taxon>
        <taxon>50 kb inversion clade</taxon>
        <taxon>NPAAA clade</taxon>
        <taxon>indigoferoid/millettioid clade</taxon>
        <taxon>Phaseoleae</taxon>
        <taxon>Vigna</taxon>
    </lineage>
</organism>
<reference evidence="2 3" key="1">
    <citation type="submission" date="2019-04" db="EMBL/GenBank/DDBJ databases">
        <title>An improved genome assembly and genetic linkage map for asparagus bean, Vigna unguiculata ssp. sesquipedialis.</title>
        <authorList>
            <person name="Xia Q."/>
            <person name="Zhang R."/>
            <person name="Dong Y."/>
        </authorList>
    </citation>
    <scope>NUCLEOTIDE SEQUENCE [LARGE SCALE GENOMIC DNA]</scope>
    <source>
        <tissue evidence="2">Leaf</tissue>
    </source>
</reference>
<dbReference type="EMBL" id="CP039353">
    <property type="protein sequence ID" value="QCE06409.1"/>
    <property type="molecule type" value="Genomic_DNA"/>
</dbReference>
<protein>
    <submittedName>
        <fullName evidence="2">Uncharacterized protein</fullName>
    </submittedName>
</protein>
<sequence>MPFRAQLEGCTCLTPIPSSTQGIRSEINSRNPSILPLKHHQKPCRTLYKVQQLGLTTSKSSSGGHVPLGAAASRPPGGGHVPLGAKRLKHANTIATAWRDNPPPPNAHAPEPYRGYRYRLAIYISSPGASRHVDSLFRRYRLAGVAMPPGAVPEPSQILFSLISHNPTQLLRLNSCISTPPRVHFFQ</sequence>
<keyword evidence="3" id="KW-1185">Reference proteome</keyword>
<gene>
    <name evidence="2" type="ORF">DEO72_LG9g1421</name>
</gene>
<evidence type="ECO:0000313" key="2">
    <source>
        <dbReference type="EMBL" id="QCE06409.1"/>
    </source>
</evidence>
<accession>A0A4D6N1S4</accession>
<dbReference type="AlphaFoldDB" id="A0A4D6N1S4"/>
<feature type="region of interest" description="Disordered" evidence="1">
    <location>
        <begin position="58"/>
        <end position="77"/>
    </location>
</feature>
<evidence type="ECO:0000256" key="1">
    <source>
        <dbReference type="SAM" id="MobiDB-lite"/>
    </source>
</evidence>
<evidence type="ECO:0000313" key="3">
    <source>
        <dbReference type="Proteomes" id="UP000501690"/>
    </source>
</evidence>
<proteinExistence type="predicted"/>
<name>A0A4D6N1S4_VIGUN</name>